<proteinExistence type="predicted"/>
<dbReference type="GO" id="GO:0016020">
    <property type="term" value="C:membrane"/>
    <property type="evidence" value="ECO:0007669"/>
    <property type="project" value="TreeGrafter"/>
</dbReference>
<dbReference type="InterPro" id="IPR000873">
    <property type="entry name" value="AMP-dep_synth/lig_dom"/>
</dbReference>
<feature type="domain" description="AMP-dependent synthetase/ligase" evidence="4">
    <location>
        <begin position="411"/>
        <end position="824"/>
    </location>
</feature>
<dbReference type="PANTHER" id="PTHR43272">
    <property type="entry name" value="LONG-CHAIN-FATTY-ACID--COA LIGASE"/>
    <property type="match status" value="1"/>
</dbReference>
<gene>
    <name evidence="5" type="ORF">F3Y22_tig00002894pilonHSYRG00003</name>
</gene>
<dbReference type="InterPro" id="IPR042099">
    <property type="entry name" value="ANL_N_sf"/>
</dbReference>
<evidence type="ECO:0000313" key="6">
    <source>
        <dbReference type="Proteomes" id="UP000436088"/>
    </source>
</evidence>
<evidence type="ECO:0000256" key="2">
    <source>
        <dbReference type="ARBA" id="ARBA00004872"/>
    </source>
</evidence>
<comment type="cofactor">
    <cofactor evidence="1">
        <name>Mg(2+)</name>
        <dbReference type="ChEBI" id="CHEBI:18420"/>
    </cofactor>
</comment>
<evidence type="ECO:0000259" key="4">
    <source>
        <dbReference type="Pfam" id="PF00501"/>
    </source>
</evidence>
<feature type="region of interest" description="Disordered" evidence="3">
    <location>
        <begin position="297"/>
        <end position="318"/>
    </location>
</feature>
<name>A0A6A3CTY9_HIBSY</name>
<evidence type="ECO:0000313" key="5">
    <source>
        <dbReference type="EMBL" id="KAE8730678.1"/>
    </source>
</evidence>
<dbReference type="GO" id="GO:0005783">
    <property type="term" value="C:endoplasmic reticulum"/>
    <property type="evidence" value="ECO:0007669"/>
    <property type="project" value="TreeGrafter"/>
</dbReference>
<feature type="compositionally biased region" description="Polar residues" evidence="3">
    <location>
        <begin position="301"/>
        <end position="310"/>
    </location>
</feature>
<dbReference type="GO" id="GO:0004467">
    <property type="term" value="F:long-chain fatty acid-CoA ligase activity"/>
    <property type="evidence" value="ECO:0007669"/>
    <property type="project" value="UniProtKB-ARBA"/>
</dbReference>
<reference evidence="5" key="1">
    <citation type="submission" date="2019-09" db="EMBL/GenBank/DDBJ databases">
        <title>Draft genome information of white flower Hibiscus syriacus.</title>
        <authorList>
            <person name="Kim Y.-M."/>
        </authorList>
    </citation>
    <scope>NUCLEOTIDE SEQUENCE [LARGE SCALE GENOMIC DNA]</scope>
    <source>
        <strain evidence="5">YM2019G1</strain>
    </source>
</reference>
<evidence type="ECO:0000256" key="3">
    <source>
        <dbReference type="SAM" id="MobiDB-lite"/>
    </source>
</evidence>
<evidence type="ECO:0000256" key="1">
    <source>
        <dbReference type="ARBA" id="ARBA00001946"/>
    </source>
</evidence>
<organism evidence="5 6">
    <name type="scientific">Hibiscus syriacus</name>
    <name type="common">Rose of Sharon</name>
    <dbReference type="NCBI Taxonomy" id="106335"/>
    <lineage>
        <taxon>Eukaryota</taxon>
        <taxon>Viridiplantae</taxon>
        <taxon>Streptophyta</taxon>
        <taxon>Embryophyta</taxon>
        <taxon>Tracheophyta</taxon>
        <taxon>Spermatophyta</taxon>
        <taxon>Magnoliopsida</taxon>
        <taxon>eudicotyledons</taxon>
        <taxon>Gunneridae</taxon>
        <taxon>Pentapetalae</taxon>
        <taxon>rosids</taxon>
        <taxon>malvids</taxon>
        <taxon>Malvales</taxon>
        <taxon>Malvaceae</taxon>
        <taxon>Malvoideae</taxon>
        <taxon>Hibiscus</taxon>
    </lineage>
</organism>
<comment type="caution">
    <text evidence="5">The sequence shown here is derived from an EMBL/GenBank/DDBJ whole genome shotgun (WGS) entry which is preliminary data.</text>
</comment>
<dbReference type="EMBL" id="VEPZ02000204">
    <property type="protein sequence ID" value="KAE8730678.1"/>
    <property type="molecule type" value="Genomic_DNA"/>
</dbReference>
<dbReference type="PROSITE" id="PS51257">
    <property type="entry name" value="PROKAR_LIPOPROTEIN"/>
    <property type="match status" value="1"/>
</dbReference>
<accession>A0A6A3CTY9</accession>
<sequence>MRSPSSSDSWSPATAPASASSASCLVFKEGLLELGLVIHPQVNDKADKFELIGEVAEVLNDGAVEAVDSQALAVSEVAVAAADCWLPVATLQHVIDAVHSFTGLNWWAAIAVTTLLIRGATLPLLINQLKASTKMTVSNEATLGGNQGADGKQDLTTPDSLYSFPVLTALTFFITVEASCNMQEGMEGNSSAATMKNVSRVLALLTVPFTMSFPKCHLCVLYADGIFTSIYSTGDILLLDYIKFVSLSYDLVLKAAGVKKALGIPEIPNQPAATAQRPPIGLYSALKQTLQQARKAAEGSASVSTAPTKVSNRSISSSSTISQRIRQLEKQAYNHGSESAVICKQTDAIMVVEEGKATTDGKPSIGPVYRSRFAENGFPATVPGMDCCWDIFRMSVEKYPYNPMLGRRQIANGKAGKYVWQTYKEVYGIVIKVGNSIRSFGIEEGGKCGIYGANCAEWIMTMEACNAHGLSCVPLYDTLGAGAVEFILCHAEVSIAFVEEKKIAEIFKTFPNSTKYLRTIVTFGMVSPDQKTEAEKHGLAIFAWEEFLLLGENKQYDLPIKKKNDVCTIMYTSGTTGDPKGVLISNESIVTLIAGVNSLLERVNEQLTMKDVYISYLPLAHIFDRVIEELFISHGASIGFWRGDIKLLVEDLGELKPSIFCVVPRVLDRIYSGLQQKVSEGSLLKKTLFNAAYSFKFYNMRNGSKHGDASPFSDKIVFRQVKESLGGNLRIILSGAAPLSAHVEEFLRVVACCHIMQGYGLTETCAGTFVSLPNELSMLGTVGPPVPNIDVRLEYVPEMGYDALASTPRGEICLGGKTLFSGYYKREDLTNEVLVDGWFHTGDIGEWQPNGSMKVIDRKKNIFKLSQGEYVSVENLENIYGSASVVDSVCLLAVVDFRLVLSARI</sequence>
<protein>
    <submittedName>
        <fullName evidence="5">Long chain acyl-CoA synthetase 4</fullName>
    </submittedName>
</protein>
<dbReference type="AlphaFoldDB" id="A0A6A3CTY9"/>
<dbReference type="Gene3D" id="3.40.50.12780">
    <property type="entry name" value="N-terminal domain of ligase-like"/>
    <property type="match status" value="1"/>
</dbReference>
<comment type="pathway">
    <text evidence="2">Lipid metabolism; fatty acid metabolism.</text>
</comment>
<dbReference type="InterPro" id="IPR020845">
    <property type="entry name" value="AMP-binding_CS"/>
</dbReference>
<dbReference type="Proteomes" id="UP000436088">
    <property type="component" value="Unassembled WGS sequence"/>
</dbReference>
<dbReference type="PANTHER" id="PTHR43272:SF3">
    <property type="entry name" value="LONG CHAIN ACYL-COA SYNTHETASE 4"/>
    <property type="match status" value="1"/>
</dbReference>
<dbReference type="SUPFAM" id="SSF56801">
    <property type="entry name" value="Acetyl-CoA synthetase-like"/>
    <property type="match status" value="1"/>
</dbReference>
<dbReference type="Pfam" id="PF00501">
    <property type="entry name" value="AMP-binding"/>
    <property type="match status" value="1"/>
</dbReference>
<keyword evidence="6" id="KW-1185">Reference proteome</keyword>
<dbReference type="PROSITE" id="PS00455">
    <property type="entry name" value="AMP_BINDING"/>
    <property type="match status" value="1"/>
</dbReference>